<evidence type="ECO:0000256" key="5">
    <source>
        <dbReference type="ARBA" id="ARBA00023136"/>
    </source>
</evidence>
<keyword evidence="5 6" id="KW-0472">Membrane</keyword>
<dbReference type="SUPFAM" id="SSF53649">
    <property type="entry name" value="Alkaline phosphatase-like"/>
    <property type="match status" value="1"/>
</dbReference>
<evidence type="ECO:0000256" key="4">
    <source>
        <dbReference type="ARBA" id="ARBA00022989"/>
    </source>
</evidence>
<organism evidence="8 9">
    <name type="scientific">Ulvibacterium marinum</name>
    <dbReference type="NCBI Taxonomy" id="2419782"/>
    <lineage>
        <taxon>Bacteria</taxon>
        <taxon>Pseudomonadati</taxon>
        <taxon>Bacteroidota</taxon>
        <taxon>Flavobacteriia</taxon>
        <taxon>Flavobacteriales</taxon>
        <taxon>Flavobacteriaceae</taxon>
        <taxon>Ulvibacterium</taxon>
    </lineage>
</organism>
<dbReference type="CDD" id="cd16015">
    <property type="entry name" value="LTA_synthase"/>
    <property type="match status" value="1"/>
</dbReference>
<dbReference type="GO" id="GO:0005886">
    <property type="term" value="C:plasma membrane"/>
    <property type="evidence" value="ECO:0007669"/>
    <property type="project" value="UniProtKB-SubCell"/>
</dbReference>
<proteinExistence type="predicted"/>
<dbReference type="InterPro" id="IPR011990">
    <property type="entry name" value="TPR-like_helical_dom_sf"/>
</dbReference>
<dbReference type="Proteomes" id="UP000276603">
    <property type="component" value="Unassembled WGS sequence"/>
</dbReference>
<comment type="caution">
    <text evidence="8">The sequence shown here is derived from an EMBL/GenBank/DDBJ whole genome shotgun (WGS) entry which is preliminary data.</text>
</comment>
<keyword evidence="9" id="KW-1185">Reference proteome</keyword>
<dbReference type="PANTHER" id="PTHR47371:SF3">
    <property type="entry name" value="PHOSPHOGLYCEROL TRANSFERASE I"/>
    <property type="match status" value="1"/>
</dbReference>
<evidence type="ECO:0000259" key="7">
    <source>
        <dbReference type="Pfam" id="PF00884"/>
    </source>
</evidence>
<dbReference type="InterPro" id="IPR017850">
    <property type="entry name" value="Alkaline_phosphatase_core_sf"/>
</dbReference>
<dbReference type="RefSeq" id="WP_120711241.1">
    <property type="nucleotide sequence ID" value="NZ_RBCJ01000002.1"/>
</dbReference>
<evidence type="ECO:0000256" key="6">
    <source>
        <dbReference type="SAM" id="Phobius"/>
    </source>
</evidence>
<evidence type="ECO:0000256" key="2">
    <source>
        <dbReference type="ARBA" id="ARBA00022475"/>
    </source>
</evidence>
<dbReference type="Gene3D" id="3.40.720.10">
    <property type="entry name" value="Alkaline Phosphatase, subunit A"/>
    <property type="match status" value="1"/>
</dbReference>
<dbReference type="InterPro" id="IPR050448">
    <property type="entry name" value="OpgB/LTA_synthase_biosynth"/>
</dbReference>
<evidence type="ECO:0000313" key="9">
    <source>
        <dbReference type="Proteomes" id="UP000276603"/>
    </source>
</evidence>
<keyword evidence="4 6" id="KW-1133">Transmembrane helix</keyword>
<keyword evidence="2" id="KW-1003">Cell membrane</keyword>
<feature type="transmembrane region" description="Helical" evidence="6">
    <location>
        <begin position="165"/>
        <end position="182"/>
    </location>
</feature>
<sequence length="795" mass="91230">MQDNSNISAISENGKTLKDFIPLVFAFFGCLVVWALYQNIRLYFSGALDGFLNKSFFLLVMHHIGFSAVLALCSAFLFNFLERKKFGLGLKTARIIFLVFLILEGFLIEYYVQNYEILGFGIFSTLQTSSSGFSLFPMLLTLPLVAALFFHLCRRFVSVYRPISRMYPFTIILFSIFLATLNSDKKPINENKAQYLIVSWAKNAFDFNTYEGTKDYPLLVSYTQKDDLVPYFNLKREKPHIVFLIVEGLGSDFIGQNPRYPGFIPFLDSLQNKALVWENFISNTGESAAALPSIIGSLPFGNTGFTNEDGFIHRHTLFGILKDNGYNTSFNYGGNSALNRFDRFLDEERVDRILDKNNFGDAYQLQDEDAAGISLGYPDKDLFKRGVSVQESFNGPRMDVFFTLSSKAPYLVPNREYYEDRVGDVMKKSSIGNRERKLVRNHKEIFASLIYTDEAIKTFITEYKQNPEYTNTVFIITGTHNLTDLPQKDELSRYKVPLMVYSPLINSPKRIESLASHVDIMPSLVSLLDNEYGLRVPQQVGWLGEGLLSPETFDVLKQVPLLRSKNNIQDFITGPYYLTDNSMYEMDENLNLSELDNDEVEERVRDNFIYFKSVNKYVTSANKIIPGEAAIFASIKADFSKQDMVWIQSVFNGNDFDRAYETARNLAHGQEWGRALLLCRYILNEIPRHADTEILMGRIYAWQKEYARSIAVLEEAIRKYPTYADGYAALLDTFFWSEQHNRAMDLSKRVKQNGITSKEIENKILRAKKRLKSEKETKDLSLDQNIMAETTFTEN</sequence>
<feature type="transmembrane region" description="Helical" evidence="6">
    <location>
        <begin position="93"/>
        <end position="112"/>
    </location>
</feature>
<dbReference type="PANTHER" id="PTHR47371">
    <property type="entry name" value="LIPOTEICHOIC ACID SYNTHASE"/>
    <property type="match status" value="1"/>
</dbReference>
<feature type="transmembrane region" description="Helical" evidence="6">
    <location>
        <begin position="132"/>
        <end position="153"/>
    </location>
</feature>
<evidence type="ECO:0000313" key="8">
    <source>
        <dbReference type="EMBL" id="RKN81084.1"/>
    </source>
</evidence>
<evidence type="ECO:0000256" key="3">
    <source>
        <dbReference type="ARBA" id="ARBA00022692"/>
    </source>
</evidence>
<name>A0A3B0C9C9_9FLAO</name>
<reference evidence="8 9" key="1">
    <citation type="submission" date="2018-10" db="EMBL/GenBank/DDBJ databases">
        <title>Ulvibacterium marinum gen. nov., sp. nov., a novel marine bacterium of the family Flavobacteriaceae, isolated from a culture of the green alga Ulva prolifera.</title>
        <authorList>
            <person name="Zhang Z."/>
        </authorList>
    </citation>
    <scope>NUCLEOTIDE SEQUENCE [LARGE SCALE GENOMIC DNA]</scope>
    <source>
        <strain evidence="8 9">CCMM003</strain>
    </source>
</reference>
<keyword evidence="3 6" id="KW-0812">Transmembrane</keyword>
<dbReference type="InterPro" id="IPR000917">
    <property type="entry name" value="Sulfatase_N"/>
</dbReference>
<dbReference type="AlphaFoldDB" id="A0A3B0C9C9"/>
<feature type="transmembrane region" description="Helical" evidence="6">
    <location>
        <begin position="57"/>
        <end position="81"/>
    </location>
</feature>
<comment type="subcellular location">
    <subcellularLocation>
        <location evidence="1">Cell membrane</location>
        <topology evidence="1">Multi-pass membrane protein</topology>
    </subcellularLocation>
</comment>
<feature type="domain" description="Sulfatase N-terminal" evidence="7">
    <location>
        <begin position="239"/>
        <end position="529"/>
    </location>
</feature>
<feature type="transmembrane region" description="Helical" evidence="6">
    <location>
        <begin position="20"/>
        <end position="37"/>
    </location>
</feature>
<dbReference type="SUPFAM" id="SSF48452">
    <property type="entry name" value="TPR-like"/>
    <property type="match status" value="1"/>
</dbReference>
<evidence type="ECO:0000256" key="1">
    <source>
        <dbReference type="ARBA" id="ARBA00004651"/>
    </source>
</evidence>
<dbReference type="OrthoDB" id="9777768at2"/>
<accession>A0A3B0C9C9</accession>
<dbReference type="Pfam" id="PF00884">
    <property type="entry name" value="Sulfatase"/>
    <property type="match status" value="1"/>
</dbReference>
<dbReference type="Gene3D" id="1.25.40.10">
    <property type="entry name" value="Tetratricopeptide repeat domain"/>
    <property type="match status" value="1"/>
</dbReference>
<gene>
    <name evidence="8" type="ORF">D7Z94_09045</name>
</gene>
<dbReference type="EMBL" id="RBCJ01000002">
    <property type="protein sequence ID" value="RKN81084.1"/>
    <property type="molecule type" value="Genomic_DNA"/>
</dbReference>
<protein>
    <submittedName>
        <fullName evidence="8">LTA synthase family protein</fullName>
    </submittedName>
</protein>